<feature type="compositionally biased region" description="Basic and acidic residues" evidence="1">
    <location>
        <begin position="108"/>
        <end position="122"/>
    </location>
</feature>
<feature type="compositionally biased region" description="Acidic residues" evidence="1">
    <location>
        <begin position="70"/>
        <end position="97"/>
    </location>
</feature>
<dbReference type="PANTHER" id="PTHR36899">
    <property type="entry name" value="OS04G0395700 PROTEIN"/>
    <property type="match status" value="1"/>
</dbReference>
<name>A0AAD2DTP1_9LAMI</name>
<evidence type="ECO:0000256" key="1">
    <source>
        <dbReference type="SAM" id="MobiDB-lite"/>
    </source>
</evidence>
<feature type="compositionally biased region" description="Acidic residues" evidence="1">
    <location>
        <begin position="144"/>
        <end position="155"/>
    </location>
</feature>
<feature type="compositionally biased region" description="Acidic residues" evidence="1">
    <location>
        <begin position="123"/>
        <end position="136"/>
    </location>
</feature>
<feature type="compositionally biased region" description="Basic and acidic residues" evidence="1">
    <location>
        <begin position="31"/>
        <end position="48"/>
    </location>
</feature>
<dbReference type="PANTHER" id="PTHR36899:SF3">
    <property type="entry name" value="F13K23.8 PROTEIN"/>
    <property type="match status" value="1"/>
</dbReference>
<organism evidence="2 3">
    <name type="scientific">Fraxinus pennsylvanica</name>
    <dbReference type="NCBI Taxonomy" id="56036"/>
    <lineage>
        <taxon>Eukaryota</taxon>
        <taxon>Viridiplantae</taxon>
        <taxon>Streptophyta</taxon>
        <taxon>Embryophyta</taxon>
        <taxon>Tracheophyta</taxon>
        <taxon>Spermatophyta</taxon>
        <taxon>Magnoliopsida</taxon>
        <taxon>eudicotyledons</taxon>
        <taxon>Gunneridae</taxon>
        <taxon>Pentapetalae</taxon>
        <taxon>asterids</taxon>
        <taxon>lamiids</taxon>
        <taxon>Lamiales</taxon>
        <taxon>Oleaceae</taxon>
        <taxon>Oleeae</taxon>
        <taxon>Fraxinus</taxon>
    </lineage>
</organism>
<feature type="region of interest" description="Disordered" evidence="1">
    <location>
        <begin position="1"/>
        <end position="184"/>
    </location>
</feature>
<sequence>MADVKSGEEERESTVKRRPDPPESVDETLDKEEHEADSTKKQKLETLSHNDAFSCAGDEKNAELKQSSYPEDEEEDDDEEDYEGEEDDDDELSDGEEAIVNSKGKGIASDDKGKGKGKLIEESDHDDDDSSVDYESELSGVDSDLSDDPLAEVDLDNILPSRTRRRAAQPGLHISNDRNQGSDA</sequence>
<keyword evidence="3" id="KW-1185">Reference proteome</keyword>
<feature type="compositionally biased region" description="Basic and acidic residues" evidence="1">
    <location>
        <begin position="1"/>
        <end position="21"/>
    </location>
</feature>
<dbReference type="AlphaFoldDB" id="A0AAD2DTP1"/>
<evidence type="ECO:0000313" key="3">
    <source>
        <dbReference type="Proteomes" id="UP000834106"/>
    </source>
</evidence>
<dbReference type="Proteomes" id="UP000834106">
    <property type="component" value="Chromosome 6"/>
</dbReference>
<accession>A0AAD2DTP1</accession>
<evidence type="ECO:0000313" key="2">
    <source>
        <dbReference type="EMBL" id="CAI9763105.1"/>
    </source>
</evidence>
<gene>
    <name evidence="2" type="ORF">FPE_LOCUS10535</name>
</gene>
<proteinExistence type="predicted"/>
<reference evidence="2" key="1">
    <citation type="submission" date="2023-05" db="EMBL/GenBank/DDBJ databases">
        <authorList>
            <person name="Huff M."/>
        </authorList>
    </citation>
    <scope>NUCLEOTIDE SEQUENCE</scope>
</reference>
<protein>
    <submittedName>
        <fullName evidence="2">Uncharacterized protein</fullName>
    </submittedName>
</protein>
<dbReference type="EMBL" id="OU503041">
    <property type="protein sequence ID" value="CAI9763105.1"/>
    <property type="molecule type" value="Genomic_DNA"/>
</dbReference>